<sequence length="803" mass="88711">MKLSYKWVKEYLDLNIPAKELAEKIERTAVEVDSVSRLDDGLKKIVTGKVLSMENHPDSDHLHICQVDVGEEEPLQIVCGAPNVAAGQTVIVALPGSRIGGNVKIKKSKMRGVQSNGMICALDEIGFSRDVVPKEWEDGIYVFDDSVPVGEDVYSYLGMDDDVIDLDVTPNRGDMLSVLGTVHELAAIYNQNPEIKEPEITENADVKANDEVTAEADPELAPTYKLRLVKGVKIAPSPTWLQIRLWTAGIRPINNVVDVTNYILVKYGQPLHAFDSNQIDGGIHVRAAKDGELFTTLDGEERELVSTDTLIADDSKPVALAGIMGGLNSEITDKTTDVLIESAIFNPSRIRKTARRLVLHSEASQRFERGINYDTVETALNEAAQMIAELANGQVAQGIISATDTPRELPTIHVSEQSVNKVLGTDLSTETIKDIFDRLGFTTVNINDGLDVTIPARRWDIEIPADLNEEVARIYGYDNLPVSLPTGRMGVGALTANQKNERAIRQVLEGLGLTQAISYSLTTDEKAKMFLTRESVETKLSFPMTKDHSVLRMNLLSGLLDDVAYNQARRVSDIALYEYGRVFFKDNAEQVRPTEVSHVAGVVTGNFVNKSWSHGAVKADFFLVKGMVEQVIRNFATNGEVEFVADDSIKEMHPGRTAKVLVHGKEVGFVGQIHPAIEKQFKIKDTYAFELDFALLDSMPKNADQFTPISKFPSVQRDIALLVDENVSNDDVVNIIAKRGGAYLVKTELFDLYTGENVVDGKKSLAYSLTFANQHDTLKDDEVNAIMEKIKKHLTDELNAEIR</sequence>
<organism evidence="1 2">
    <name type="scientific">Lentilactobacillus terminaliae</name>
    <dbReference type="NCBI Taxonomy" id="3003483"/>
    <lineage>
        <taxon>Bacteria</taxon>
        <taxon>Bacillati</taxon>
        <taxon>Bacillota</taxon>
        <taxon>Bacilli</taxon>
        <taxon>Lactobacillales</taxon>
        <taxon>Lactobacillaceae</taxon>
        <taxon>Lentilactobacillus</taxon>
    </lineage>
</organism>
<dbReference type="Proteomes" id="UP001149860">
    <property type="component" value="Chromosome"/>
</dbReference>
<dbReference type="EMBL" id="CP168151">
    <property type="protein sequence ID" value="XFD40624.1"/>
    <property type="molecule type" value="Genomic_DNA"/>
</dbReference>
<accession>A0ACD5DHN3</accession>
<protein>
    <submittedName>
        <fullName evidence="1">Phenylalanine--tRNA ligase subunit beta</fullName>
        <ecNumber evidence="1">6.1.1.20</ecNumber>
    </submittedName>
</protein>
<keyword evidence="1" id="KW-0436">Ligase</keyword>
<evidence type="ECO:0000313" key="2">
    <source>
        <dbReference type="Proteomes" id="UP001149860"/>
    </source>
</evidence>
<gene>
    <name evidence="1" type="primary">pheT</name>
    <name evidence="1" type="ORF">O0236_004800</name>
</gene>
<keyword evidence="2" id="KW-1185">Reference proteome</keyword>
<proteinExistence type="predicted"/>
<name>A0ACD5DHN3_9LACO</name>
<dbReference type="EC" id="6.1.1.20" evidence="1"/>
<reference evidence="1" key="1">
    <citation type="submission" date="2024-08" db="EMBL/GenBank/DDBJ databases">
        <title>Lentilactobacillus sp. nov., isolated from tree bark.</title>
        <authorList>
            <person name="Phuengjayaem S."/>
            <person name="Tanasupawat S."/>
        </authorList>
    </citation>
    <scope>NUCLEOTIDE SEQUENCE</scope>
    <source>
        <strain evidence="1">SPB1-3</strain>
    </source>
</reference>
<evidence type="ECO:0000313" key="1">
    <source>
        <dbReference type="EMBL" id="XFD40624.1"/>
    </source>
</evidence>